<dbReference type="AlphaFoldDB" id="A0A0A2VRS5"/>
<sequence>MPSTTEQPTPDKGPKKRIILCCDGTWFDSDDGFNKATSKNGATVQVASNVTHISRCFKRRCSDGTLQIINYESGVGTGSNTIDTLTGGAFGLGLTQRVREAYAFLCANYADGDEIILLGWSRGAFTVRSVAGIIGKLGLLTREGMDSFVPVFKDMQHWKDAAYNDPFPKTPFQDKPKGDDAADIYRQRLEKMGLTRVNQASGDLIKVKAIGVWDTVGSLGIPRIGWLDALDARLTFSTFKWHDTDLSDRIEHAFQALALDESRSPYTPAVWERRPENRLTTDLRQVWFPGTHGNCGGGVEDVGMANITLTWMMDQMASVGVEFFAPSVLRMISQQRQQYEIKAEQVAARTRKAPPQWAVGTIFDANAPVRPWSMGALQKAPSAIDWITGKTARTPGQYRRIDPVTGDSRHGPFLLDTNERIHSSARVRLACRGLGINDDGDWTAPTLAAWRLRRTTTRFADPVPRDPLWDPANHEKVPAAAATAAEEWGRKPNEEEGERWIWEYAGPEEQAPTEKRQRVLVEEPLGPYERFLLNQVGGTPNVYVFAEGGDMCDRASRNEGREQDSETETDMPAAK</sequence>
<dbReference type="HOGENOM" id="CLU_005049_1_1_1"/>
<evidence type="ECO:0000313" key="3">
    <source>
        <dbReference type="EMBL" id="KGQ10308.1"/>
    </source>
</evidence>
<dbReference type="Proteomes" id="UP000030106">
    <property type="component" value="Unassembled WGS sequence"/>
</dbReference>
<organism evidence="3 4">
    <name type="scientific">Beauveria bassiana D1-5</name>
    <dbReference type="NCBI Taxonomy" id="1245745"/>
    <lineage>
        <taxon>Eukaryota</taxon>
        <taxon>Fungi</taxon>
        <taxon>Dikarya</taxon>
        <taxon>Ascomycota</taxon>
        <taxon>Pezizomycotina</taxon>
        <taxon>Sordariomycetes</taxon>
        <taxon>Hypocreomycetidae</taxon>
        <taxon>Hypocreales</taxon>
        <taxon>Cordycipitaceae</taxon>
        <taxon>Beauveria</taxon>
    </lineage>
</organism>
<dbReference type="InterPro" id="IPR018712">
    <property type="entry name" value="Tle1-like_cat"/>
</dbReference>
<feature type="region of interest" description="Disordered" evidence="1">
    <location>
        <begin position="552"/>
        <end position="575"/>
    </location>
</feature>
<dbReference type="SUPFAM" id="SSF53474">
    <property type="entry name" value="alpha/beta-Hydrolases"/>
    <property type="match status" value="1"/>
</dbReference>
<dbReference type="PANTHER" id="PTHR33840:SF1">
    <property type="entry name" value="TLE1 PHOSPHOLIPASE DOMAIN-CONTAINING PROTEIN"/>
    <property type="match status" value="1"/>
</dbReference>
<accession>A0A0A2VRS5</accession>
<dbReference type="Pfam" id="PF09994">
    <property type="entry name" value="T6SS_Tle1-like_cat"/>
    <property type="match status" value="1"/>
</dbReference>
<proteinExistence type="predicted"/>
<dbReference type="OrthoDB" id="3057168at2759"/>
<dbReference type="InterPro" id="IPR029058">
    <property type="entry name" value="AB_hydrolase_fold"/>
</dbReference>
<protein>
    <recommendedName>
        <fullName evidence="2">T6SS Phospholipase effector Tle1-like catalytic domain-containing protein</fullName>
    </recommendedName>
</protein>
<feature type="domain" description="T6SS Phospholipase effector Tle1-like catalytic" evidence="2">
    <location>
        <begin position="16"/>
        <end position="315"/>
    </location>
</feature>
<feature type="compositionally biased region" description="Basic and acidic residues" evidence="1">
    <location>
        <begin position="552"/>
        <end position="564"/>
    </location>
</feature>
<name>A0A0A2VRS5_BEABA</name>
<dbReference type="STRING" id="1245745.A0A0A2VRS5"/>
<evidence type="ECO:0000313" key="4">
    <source>
        <dbReference type="Proteomes" id="UP000030106"/>
    </source>
</evidence>
<comment type="caution">
    <text evidence="3">The sequence shown here is derived from an EMBL/GenBank/DDBJ whole genome shotgun (WGS) entry which is preliminary data.</text>
</comment>
<gene>
    <name evidence="3" type="ORF">BBAD15_g4337</name>
</gene>
<evidence type="ECO:0000256" key="1">
    <source>
        <dbReference type="SAM" id="MobiDB-lite"/>
    </source>
</evidence>
<evidence type="ECO:0000259" key="2">
    <source>
        <dbReference type="Pfam" id="PF09994"/>
    </source>
</evidence>
<reference evidence="3 4" key="1">
    <citation type="submission" date="2012-10" db="EMBL/GenBank/DDBJ databases">
        <title>Genome sequencing and analysis of entomopathogenic fungi Beauveria bassiana D1-5.</title>
        <authorList>
            <person name="Li Q."/>
            <person name="Wang L."/>
            <person name="Zhang Z."/>
            <person name="Wang Q."/>
            <person name="Ren J."/>
            <person name="Wang M."/>
            <person name="Xu W."/>
            <person name="Wang J."/>
            <person name="Lu Y."/>
            <person name="Du Q."/>
            <person name="Sun Z."/>
        </authorList>
    </citation>
    <scope>NUCLEOTIDE SEQUENCE [LARGE SCALE GENOMIC DNA]</scope>
    <source>
        <strain evidence="3 4">D1-5</strain>
    </source>
</reference>
<dbReference type="PANTHER" id="PTHR33840">
    <property type="match status" value="1"/>
</dbReference>
<dbReference type="EMBL" id="ANFO01000331">
    <property type="protein sequence ID" value="KGQ10308.1"/>
    <property type="molecule type" value="Genomic_DNA"/>
</dbReference>
<dbReference type="eggNOG" id="ENOG502RQSD">
    <property type="taxonomic scope" value="Eukaryota"/>
</dbReference>